<keyword evidence="6" id="KW-0663">Pyridoxal phosphate</keyword>
<evidence type="ECO:0000256" key="2">
    <source>
        <dbReference type="ARBA" id="ARBA00007441"/>
    </source>
</evidence>
<accession>A0A4P8EDX0</accession>
<comment type="catalytic activity">
    <reaction evidence="7">
        <text>L-aspartate + 2-oxoglutarate = oxaloacetate + L-glutamate</text>
        <dbReference type="Rhea" id="RHEA:21824"/>
        <dbReference type="ChEBI" id="CHEBI:16452"/>
        <dbReference type="ChEBI" id="CHEBI:16810"/>
        <dbReference type="ChEBI" id="CHEBI:29985"/>
        <dbReference type="ChEBI" id="CHEBI:29991"/>
        <dbReference type="EC" id="2.6.1.1"/>
    </reaction>
</comment>
<dbReference type="RefSeq" id="WP_137192644.1">
    <property type="nucleotide sequence ID" value="NZ_CP039964.1"/>
</dbReference>
<evidence type="ECO:0000256" key="5">
    <source>
        <dbReference type="ARBA" id="ARBA00022679"/>
    </source>
</evidence>
<dbReference type="InterPro" id="IPR004839">
    <property type="entry name" value="Aminotransferase_I/II_large"/>
</dbReference>
<dbReference type="GO" id="GO:0030170">
    <property type="term" value="F:pyridoxal phosphate binding"/>
    <property type="evidence" value="ECO:0007669"/>
    <property type="project" value="InterPro"/>
</dbReference>
<dbReference type="AlphaFoldDB" id="A0A4P8EDX0"/>
<dbReference type="PANTHER" id="PTHR46383:SF1">
    <property type="entry name" value="ASPARTATE AMINOTRANSFERASE"/>
    <property type="match status" value="1"/>
</dbReference>
<dbReference type="Gene3D" id="3.40.640.10">
    <property type="entry name" value="Type I PLP-dependent aspartate aminotransferase-like (Major domain)"/>
    <property type="match status" value="1"/>
</dbReference>
<dbReference type="OrthoDB" id="9766084at2"/>
<dbReference type="EC" id="2.6.1.1" evidence="3"/>
<dbReference type="CDD" id="cd00609">
    <property type="entry name" value="AAT_like"/>
    <property type="match status" value="1"/>
</dbReference>
<dbReference type="EMBL" id="CP039964">
    <property type="protein sequence ID" value="QCO54978.1"/>
    <property type="molecule type" value="Genomic_DNA"/>
</dbReference>
<gene>
    <name evidence="9" type="ORF">EOK75_03740</name>
</gene>
<protein>
    <recommendedName>
        <fullName evidence="3">aspartate transaminase</fullName>
        <ecNumber evidence="3">2.6.1.1</ecNumber>
    </recommendedName>
</protein>
<evidence type="ECO:0000256" key="6">
    <source>
        <dbReference type="ARBA" id="ARBA00022898"/>
    </source>
</evidence>
<feature type="domain" description="Aminotransferase class I/classII large" evidence="8">
    <location>
        <begin position="35"/>
        <end position="387"/>
    </location>
</feature>
<dbReference type="NCBIfam" id="NF005732">
    <property type="entry name" value="PRK07550.1"/>
    <property type="match status" value="1"/>
</dbReference>
<comment type="cofactor">
    <cofactor evidence="1">
        <name>pyridoxal 5'-phosphate</name>
        <dbReference type="ChEBI" id="CHEBI:597326"/>
    </cofactor>
</comment>
<keyword evidence="10" id="KW-1185">Reference proteome</keyword>
<dbReference type="GO" id="GO:0004069">
    <property type="term" value="F:L-aspartate:2-oxoglutarate aminotransferase activity"/>
    <property type="evidence" value="ECO:0007669"/>
    <property type="project" value="UniProtKB-EC"/>
</dbReference>
<organism evidence="9 10">
    <name type="scientific">Pseudorhodobacter turbinis</name>
    <dbReference type="NCBI Taxonomy" id="2500533"/>
    <lineage>
        <taxon>Bacteria</taxon>
        <taxon>Pseudomonadati</taxon>
        <taxon>Pseudomonadota</taxon>
        <taxon>Alphaproteobacteria</taxon>
        <taxon>Rhodobacterales</taxon>
        <taxon>Paracoccaceae</taxon>
        <taxon>Pseudorhodobacter</taxon>
    </lineage>
</organism>
<evidence type="ECO:0000313" key="10">
    <source>
        <dbReference type="Proteomes" id="UP000298631"/>
    </source>
</evidence>
<evidence type="ECO:0000256" key="7">
    <source>
        <dbReference type="ARBA" id="ARBA00049185"/>
    </source>
</evidence>
<dbReference type="GO" id="GO:0006520">
    <property type="term" value="P:amino acid metabolic process"/>
    <property type="evidence" value="ECO:0007669"/>
    <property type="project" value="InterPro"/>
</dbReference>
<reference evidence="9 10" key="1">
    <citation type="submission" date="2019-05" db="EMBL/GenBank/DDBJ databases">
        <title>Pseudorhodobacter turbinis sp. nov., isolated from the gut of the Korean turban shell.</title>
        <authorList>
            <person name="Jeong Y.-S."/>
            <person name="Kang W.-R."/>
            <person name="Bae J.-W."/>
        </authorList>
    </citation>
    <scope>NUCLEOTIDE SEQUENCE [LARGE SCALE GENOMIC DNA]</scope>
    <source>
        <strain evidence="9 10">S12M18</strain>
    </source>
</reference>
<dbReference type="InterPro" id="IPR015421">
    <property type="entry name" value="PyrdxlP-dep_Trfase_major"/>
</dbReference>
<comment type="similarity">
    <text evidence="2">Belongs to the class-I pyridoxal-phosphate-dependent aminotransferase family.</text>
</comment>
<dbReference type="InterPro" id="IPR015424">
    <property type="entry name" value="PyrdxlP-dep_Trfase"/>
</dbReference>
<dbReference type="Proteomes" id="UP000298631">
    <property type="component" value="Chromosome"/>
</dbReference>
<dbReference type="SUPFAM" id="SSF53383">
    <property type="entry name" value="PLP-dependent transferases"/>
    <property type="match status" value="1"/>
</dbReference>
<keyword evidence="5 9" id="KW-0808">Transferase</keyword>
<name>A0A4P8EDX0_9RHOB</name>
<evidence type="ECO:0000256" key="4">
    <source>
        <dbReference type="ARBA" id="ARBA00022576"/>
    </source>
</evidence>
<evidence type="ECO:0000313" key="9">
    <source>
        <dbReference type="EMBL" id="QCO54978.1"/>
    </source>
</evidence>
<dbReference type="Pfam" id="PF00155">
    <property type="entry name" value="Aminotran_1_2"/>
    <property type="match status" value="1"/>
</dbReference>
<keyword evidence="4 9" id="KW-0032">Aminotransferase</keyword>
<evidence type="ECO:0000256" key="1">
    <source>
        <dbReference type="ARBA" id="ARBA00001933"/>
    </source>
</evidence>
<evidence type="ECO:0000259" key="8">
    <source>
        <dbReference type="Pfam" id="PF00155"/>
    </source>
</evidence>
<sequence>MTKPLNPAMATTGTPPVMEARSWLDGVQFPADRPLINVSQAAPVDLPPLALRQAIAEAAINDPAAHLYGPVLGMAALRAEIAQQWSASYAGAIRDRQVAITQGCNQAYCAVMATLAAKGDEVILPTPWYFNHKMWLDMQGVRCVPLTVGPGLVPSAQDAAKLITPKTRAIVLVSPNNPGGAEYPASTLRAFMELARAHGIALVVDETYRDFDSRSGAPHDLFTDPDWADTLIHLYSFSKAYRLTGHRVGAIVASEKRLAQVEKFLDTVAICPNQLGQIAALWGMRNLSDWVAGERLEILSRRAAMIEGFKTLTDWKLLGCGAYFAYVEHPYALPSDQLAKTLVTEAALLTLPGTMFKPANDLSAKRELRIAFANVDADGIAELFKRLQHLNL</sequence>
<dbReference type="InterPro" id="IPR050596">
    <property type="entry name" value="AspAT/PAT-like"/>
</dbReference>
<dbReference type="KEGG" id="pseb:EOK75_03740"/>
<proteinExistence type="inferred from homology"/>
<dbReference type="PANTHER" id="PTHR46383">
    <property type="entry name" value="ASPARTATE AMINOTRANSFERASE"/>
    <property type="match status" value="1"/>
</dbReference>
<evidence type="ECO:0000256" key="3">
    <source>
        <dbReference type="ARBA" id="ARBA00012753"/>
    </source>
</evidence>